<comment type="function">
    <text evidence="5">Catalyzes the specific phosphorylation of arginine residues in proteins.</text>
</comment>
<dbReference type="PROSITE" id="PS51510">
    <property type="entry name" value="PHOSPHAGEN_KINASE_C"/>
    <property type="match status" value="1"/>
</dbReference>
<dbReference type="InterPro" id="IPR003105">
    <property type="entry name" value="SRA_YDG"/>
</dbReference>
<evidence type="ECO:0000256" key="3">
    <source>
        <dbReference type="ARBA" id="ARBA00022777"/>
    </source>
</evidence>
<dbReference type="GO" id="GO:0005615">
    <property type="term" value="C:extracellular space"/>
    <property type="evidence" value="ECO:0007669"/>
    <property type="project" value="TreeGrafter"/>
</dbReference>
<feature type="binding site" evidence="5 6">
    <location>
        <position position="88"/>
    </location>
    <ligand>
        <name>ATP</name>
        <dbReference type="ChEBI" id="CHEBI:30616"/>
    </ligand>
</feature>
<feature type="short sequence motif" description="RDXXRA motif of the pArg binding pocket involved in allosteric regulation" evidence="5">
    <location>
        <begin position="334"/>
        <end position="339"/>
    </location>
</feature>
<dbReference type="PANTHER" id="PTHR11547:SF38">
    <property type="entry name" value="ARGININE KINASE 1-RELATED"/>
    <property type="match status" value="1"/>
</dbReference>
<keyword evidence="1 5" id="KW-0808">Transferase</keyword>
<proteinExistence type="inferred from homology"/>
<dbReference type="InterPro" id="IPR022414">
    <property type="entry name" value="ATP-guanido_PTrfase_cat"/>
</dbReference>
<evidence type="ECO:0000256" key="4">
    <source>
        <dbReference type="ARBA" id="ARBA00022840"/>
    </source>
</evidence>
<feature type="binding site" evidence="5 6">
    <location>
        <begin position="173"/>
        <end position="177"/>
    </location>
    <ligand>
        <name>ATP</name>
        <dbReference type="ChEBI" id="CHEBI:30616"/>
    </ligand>
</feature>
<dbReference type="GO" id="GO:0004111">
    <property type="term" value="F:creatine kinase activity"/>
    <property type="evidence" value="ECO:0007669"/>
    <property type="project" value="InterPro"/>
</dbReference>
<dbReference type="GO" id="GO:0046314">
    <property type="term" value="P:phosphocreatine biosynthetic process"/>
    <property type="evidence" value="ECO:0007669"/>
    <property type="project" value="InterPro"/>
</dbReference>
<evidence type="ECO:0000256" key="5">
    <source>
        <dbReference type="HAMAP-Rule" id="MF_00602"/>
    </source>
</evidence>
<dbReference type="Gene3D" id="3.30.590.10">
    <property type="entry name" value="Glutamine synthetase/guanido kinase, catalytic domain"/>
    <property type="match status" value="1"/>
</dbReference>
<protein>
    <recommendedName>
        <fullName evidence="5">Protein-arginine kinase</fullName>
        <ecNumber evidence="5">2.7.14.1</ecNumber>
    </recommendedName>
</protein>
<dbReference type="RefSeq" id="WP_160626410.1">
    <property type="nucleotide sequence ID" value="NZ_CP047593.1"/>
</dbReference>
<gene>
    <name evidence="5" type="primary">mcsB</name>
    <name evidence="10" type="ORF">GT409_01925</name>
</gene>
<organism evidence="10 11">
    <name type="scientific">Tichowtungia aerotolerans</name>
    <dbReference type="NCBI Taxonomy" id="2697043"/>
    <lineage>
        <taxon>Bacteria</taxon>
        <taxon>Pseudomonadati</taxon>
        <taxon>Kiritimatiellota</taxon>
        <taxon>Tichowtungiia</taxon>
        <taxon>Tichowtungiales</taxon>
        <taxon>Tichowtungiaceae</taxon>
        <taxon>Tichowtungia</taxon>
    </lineage>
</organism>
<comment type="similarity">
    <text evidence="5 6 7">Belongs to the ATP:guanido phosphotransferase family.</text>
</comment>
<reference evidence="10 11" key="1">
    <citation type="submission" date="2020-01" db="EMBL/GenBank/DDBJ databases">
        <title>Ponticoccus aerotolerans gen. nov., sp. nov., an anaerobic bacterium and proposal of Ponticoccusceae fam. nov., Ponticoccusles ord. nov. and Ponticoccuse classis nov. in the phylum Kiritimatiellaeota.</title>
        <authorList>
            <person name="Zhou L.Y."/>
            <person name="Du Z.J."/>
        </authorList>
    </citation>
    <scope>NUCLEOTIDE SEQUENCE [LARGE SCALE GENOMIC DNA]</scope>
    <source>
        <strain evidence="10 11">S-5007</strain>
    </source>
</reference>
<dbReference type="GO" id="GO:1990424">
    <property type="term" value="F:protein arginine kinase activity"/>
    <property type="evidence" value="ECO:0007669"/>
    <property type="project" value="UniProtKB-EC"/>
</dbReference>
<dbReference type="GO" id="GO:0005524">
    <property type="term" value="F:ATP binding"/>
    <property type="evidence" value="ECO:0007669"/>
    <property type="project" value="UniProtKB-UniRule"/>
</dbReference>
<comment type="caution">
    <text evidence="5">Lacks conserved residue(s) required for the propagation of feature annotation.</text>
</comment>
<dbReference type="AlphaFoldDB" id="A0A6P1M361"/>
<keyword evidence="2 5" id="KW-0547">Nucleotide-binding</keyword>
<keyword evidence="11" id="KW-1185">Reference proteome</keyword>
<feature type="binding site" evidence="5 6">
    <location>
        <position position="122"/>
    </location>
    <ligand>
        <name>ATP</name>
        <dbReference type="ChEBI" id="CHEBI:30616"/>
    </ligand>
</feature>
<evidence type="ECO:0000256" key="2">
    <source>
        <dbReference type="ARBA" id="ARBA00022741"/>
    </source>
</evidence>
<dbReference type="InterPro" id="IPR022415">
    <property type="entry name" value="ATP-guanido_PTrfase_AS"/>
</dbReference>
<evidence type="ECO:0000313" key="11">
    <source>
        <dbReference type="Proteomes" id="UP000464954"/>
    </source>
</evidence>
<evidence type="ECO:0000259" key="9">
    <source>
        <dbReference type="PROSITE" id="PS51510"/>
    </source>
</evidence>
<feature type="binding site" evidence="5 6">
    <location>
        <begin position="25"/>
        <end position="29"/>
    </location>
    <ligand>
        <name>ATP</name>
        <dbReference type="ChEBI" id="CHEBI:30616"/>
    </ligand>
</feature>
<evidence type="ECO:0000256" key="6">
    <source>
        <dbReference type="PROSITE-ProRule" id="PRU00843"/>
    </source>
</evidence>
<keyword evidence="5" id="KW-0021">Allosteric enzyme</keyword>
<evidence type="ECO:0000313" key="10">
    <source>
        <dbReference type="EMBL" id="QHI68261.1"/>
    </source>
</evidence>
<feature type="domain" description="Phosphagen kinase C-terminal" evidence="9">
    <location>
        <begin position="22"/>
        <end position="251"/>
    </location>
</feature>
<dbReference type="KEGG" id="taer:GT409_01925"/>
<dbReference type="InterPro" id="IPR000749">
    <property type="entry name" value="ATP-guanido_PTrfase"/>
</dbReference>
<comment type="activity regulation">
    <text evidence="5">Appears to be allosterically activated by the binding of pArg-containing polypeptides to the pArg-binding pocket localized in the C-terminal domain of McsB.</text>
</comment>
<dbReference type="NCBIfam" id="NF002194">
    <property type="entry name" value="PRK01059.1-4"/>
    <property type="match status" value="1"/>
</dbReference>
<evidence type="ECO:0000256" key="7">
    <source>
        <dbReference type="RuleBase" id="RU000505"/>
    </source>
</evidence>
<dbReference type="InterPro" id="IPR023660">
    <property type="entry name" value="Arg_Kinase"/>
</dbReference>
<feature type="binding site" evidence="6">
    <location>
        <begin position="204"/>
        <end position="209"/>
    </location>
    <ligand>
        <name>ATP</name>
        <dbReference type="ChEBI" id="CHEBI:30616"/>
    </ligand>
</feature>
<accession>A0A6P1M361</accession>
<sequence length="356" mass="39669">MTLDGLLERHGGWLESGPEEGPVISSRVRLARNLSDTTFPGWASKEVRDRVWNEVVQAFDSMETDTEFLRWRMDELKTLERELLFERHLISAELAERKSGSGLFVSEDECRAVMVNEEDHIRLQSLQPGLNLQKALDGAEALDDDLEKTLTYAFSSKLGYLTACPSNVGTGMRASVMLHLPGLCLTEEIKPVINAVSKIGLAVRGMWGEGSEAAGHMFQISNQITLGKTEVEIISHLDQIVLEVIEHEKNARLRLMESQQIRVHDHIGRAYGILAHAAMMNSNEALDLLSGLRLGIDLGLMPEIARRDIDQLLIRIQPAHLQKAAGSMLSPEERDIKRAQLIRLFLDGSPDNGNGH</sequence>
<dbReference type="PROSITE" id="PS51015">
    <property type="entry name" value="YDG"/>
    <property type="match status" value="1"/>
</dbReference>
<dbReference type="Proteomes" id="UP000464954">
    <property type="component" value="Chromosome"/>
</dbReference>
<dbReference type="EMBL" id="CP047593">
    <property type="protein sequence ID" value="QHI68261.1"/>
    <property type="molecule type" value="Genomic_DNA"/>
</dbReference>
<feature type="domain" description="YDG" evidence="8">
    <location>
        <begin position="1"/>
        <end position="32"/>
    </location>
</feature>
<dbReference type="CDD" id="cd07930">
    <property type="entry name" value="bacterial_phosphagen_kinase"/>
    <property type="match status" value="1"/>
</dbReference>
<dbReference type="PROSITE" id="PS00112">
    <property type="entry name" value="PHOSPHAGEN_KINASE"/>
    <property type="match status" value="1"/>
</dbReference>
<dbReference type="HAMAP" id="MF_00602">
    <property type="entry name" value="Prot_Arg_kinase"/>
    <property type="match status" value="1"/>
</dbReference>
<name>A0A6P1M361_9BACT</name>
<evidence type="ECO:0000259" key="8">
    <source>
        <dbReference type="PROSITE" id="PS51015"/>
    </source>
</evidence>
<dbReference type="PANTHER" id="PTHR11547">
    <property type="entry name" value="ARGININE OR CREATINE KINASE"/>
    <property type="match status" value="1"/>
</dbReference>
<dbReference type="Pfam" id="PF00217">
    <property type="entry name" value="ATP-gua_Ptrans"/>
    <property type="match status" value="1"/>
</dbReference>
<keyword evidence="4 5" id="KW-0067">ATP-binding</keyword>
<dbReference type="InterPro" id="IPR014746">
    <property type="entry name" value="Gln_synth/guanido_kin_cat_dom"/>
</dbReference>
<comment type="catalytic activity">
    <reaction evidence="5">
        <text>L-arginyl-[protein] + ATP = N(omega)-phospho-L-arginyl-[protein] + ADP + H(+)</text>
        <dbReference type="Rhea" id="RHEA:43384"/>
        <dbReference type="Rhea" id="RHEA-COMP:10532"/>
        <dbReference type="Rhea" id="RHEA-COMP:10533"/>
        <dbReference type="ChEBI" id="CHEBI:15378"/>
        <dbReference type="ChEBI" id="CHEBI:29965"/>
        <dbReference type="ChEBI" id="CHEBI:30616"/>
        <dbReference type="ChEBI" id="CHEBI:83226"/>
        <dbReference type="ChEBI" id="CHEBI:456216"/>
        <dbReference type="EC" id="2.7.14.1"/>
    </reaction>
</comment>
<dbReference type="SUPFAM" id="SSF55931">
    <property type="entry name" value="Glutamine synthetase/guanido kinase"/>
    <property type="match status" value="1"/>
</dbReference>
<dbReference type="EC" id="2.7.14.1" evidence="5"/>
<keyword evidence="3 5" id="KW-0418">Kinase</keyword>
<evidence type="ECO:0000256" key="1">
    <source>
        <dbReference type="ARBA" id="ARBA00022679"/>
    </source>
</evidence>